<dbReference type="KEGG" id="ttr:Tter_1024"/>
<dbReference type="STRING" id="525904.Tter_1024"/>
<keyword evidence="1" id="KW-1133">Transmembrane helix</keyword>
<keyword evidence="1" id="KW-0472">Membrane</keyword>
<name>D1CG84_THET1</name>
<protein>
    <submittedName>
        <fullName evidence="3">TadE family protein</fullName>
    </submittedName>
</protein>
<dbReference type="Proteomes" id="UP000000323">
    <property type="component" value="Chromosome 1"/>
</dbReference>
<feature type="transmembrane region" description="Helical" evidence="1">
    <location>
        <begin position="21"/>
        <end position="39"/>
    </location>
</feature>
<accession>D1CG84</accession>
<feature type="domain" description="TadE-like" evidence="2">
    <location>
        <begin position="18"/>
        <end position="60"/>
    </location>
</feature>
<dbReference type="HOGENOM" id="CLU_122851_2_0_0"/>
<evidence type="ECO:0000259" key="2">
    <source>
        <dbReference type="Pfam" id="PF07811"/>
    </source>
</evidence>
<dbReference type="Pfam" id="PF07811">
    <property type="entry name" value="TadE"/>
    <property type="match status" value="1"/>
</dbReference>
<dbReference type="AlphaFoldDB" id="D1CG84"/>
<evidence type="ECO:0000313" key="3">
    <source>
        <dbReference type="EMBL" id="ACZ41940.1"/>
    </source>
</evidence>
<dbReference type="eggNOG" id="COG4961">
    <property type="taxonomic scope" value="Bacteria"/>
</dbReference>
<keyword evidence="1" id="KW-0812">Transmembrane</keyword>
<organism evidence="3 4">
    <name type="scientific">Thermobaculum terrenum (strain ATCC BAA-798 / CCMEE 7001 / YNP1)</name>
    <dbReference type="NCBI Taxonomy" id="525904"/>
    <lineage>
        <taxon>Bacteria</taxon>
        <taxon>Bacillati</taxon>
        <taxon>Chloroflexota</taxon>
        <taxon>Chloroflexia</taxon>
        <taxon>Candidatus Thermobaculales</taxon>
        <taxon>Candidatus Thermobaculaceae</taxon>
        <taxon>Thermobaculum</taxon>
    </lineage>
</organism>
<evidence type="ECO:0000256" key="1">
    <source>
        <dbReference type="SAM" id="Phobius"/>
    </source>
</evidence>
<reference evidence="4" key="1">
    <citation type="journal article" date="2010" name="Stand. Genomic Sci.">
        <title>Complete genome sequence of 'Thermobaculum terrenum' type strain (YNP1).</title>
        <authorList>
            <person name="Kiss H."/>
            <person name="Cleland D."/>
            <person name="Lapidus A."/>
            <person name="Lucas S."/>
            <person name="Glavina Del Rio T."/>
            <person name="Nolan M."/>
            <person name="Tice H."/>
            <person name="Han C."/>
            <person name="Goodwin L."/>
            <person name="Pitluck S."/>
            <person name="Liolios K."/>
            <person name="Ivanova N."/>
            <person name="Mavromatis K."/>
            <person name="Ovchinnikova G."/>
            <person name="Pati A."/>
            <person name="Chen A."/>
            <person name="Palaniappan K."/>
            <person name="Land M."/>
            <person name="Hauser L."/>
            <person name="Chang Y."/>
            <person name="Jeffries C."/>
            <person name="Lu M."/>
            <person name="Brettin T."/>
            <person name="Detter J."/>
            <person name="Goker M."/>
            <person name="Tindall B."/>
            <person name="Beck B."/>
            <person name="McDermott T."/>
            <person name="Woyke T."/>
            <person name="Bristow J."/>
            <person name="Eisen J."/>
            <person name="Markowitz V."/>
            <person name="Hugenholtz P."/>
            <person name="Kyrpides N."/>
            <person name="Klenk H."/>
            <person name="Cheng J."/>
        </authorList>
    </citation>
    <scope>NUCLEOTIDE SEQUENCE [LARGE SCALE GENOMIC DNA]</scope>
    <source>
        <strain evidence="4">ATCC BAA-798 / YNP1</strain>
    </source>
</reference>
<evidence type="ECO:0000313" key="4">
    <source>
        <dbReference type="Proteomes" id="UP000000323"/>
    </source>
</evidence>
<gene>
    <name evidence="3" type="ordered locus">Tter_1024</name>
</gene>
<proteinExistence type="predicted"/>
<dbReference type="EMBL" id="CP001825">
    <property type="protein sequence ID" value="ACZ41940.1"/>
    <property type="molecule type" value="Genomic_DNA"/>
</dbReference>
<keyword evidence="4" id="KW-1185">Reference proteome</keyword>
<sequence length="145" mass="15920">MSMYEYRQAPRKCKALEGQSIVEFALILPVLLLITLGLLDLGRAFYFQETITNAAREGARYYSLHTDQSGQAISIAVREAGALGPYITVTPSGPTVDPSTGDRYVSVTVQYNFKLITPLVQQLLGQNINLRATSRMPAAQITLNP</sequence>
<dbReference type="InterPro" id="IPR012495">
    <property type="entry name" value="TadE-like_dom"/>
</dbReference>